<evidence type="ECO:0000256" key="1">
    <source>
        <dbReference type="SAM" id="SignalP"/>
    </source>
</evidence>
<evidence type="ECO:0000313" key="3">
    <source>
        <dbReference type="Proteomes" id="UP001362999"/>
    </source>
</evidence>
<comment type="caution">
    <text evidence="2">The sequence shown here is derived from an EMBL/GenBank/DDBJ whole genome shotgun (WGS) entry which is preliminary data.</text>
</comment>
<protein>
    <submittedName>
        <fullName evidence="2">Uncharacterized protein</fullName>
    </submittedName>
</protein>
<name>A0AAW0AFI9_9AGAR</name>
<feature type="chain" id="PRO_5043855416" evidence="1">
    <location>
        <begin position="19"/>
        <end position="157"/>
    </location>
</feature>
<feature type="signal peptide" evidence="1">
    <location>
        <begin position="1"/>
        <end position="18"/>
    </location>
</feature>
<keyword evidence="1" id="KW-0732">Signal</keyword>
<dbReference type="EMBL" id="JAWWNJ010000070">
    <property type="protein sequence ID" value="KAK7007566.1"/>
    <property type="molecule type" value="Genomic_DNA"/>
</dbReference>
<sequence>MFFSKIAFLVLAAVSTMASPTPPSSDADVQVYTGEEALAAGLLKVVPGPTSPNVGPPTPELFSNQIFLWNQPFPSGTAYNPGTFAKGFFFCVDLTVRDTFFNNMAESFFVATDTNCNLFINAGCTGTSITNAPRGDFIALTGIFNRSITSLACQLQS</sequence>
<organism evidence="2 3">
    <name type="scientific">Favolaschia claudopus</name>
    <dbReference type="NCBI Taxonomy" id="2862362"/>
    <lineage>
        <taxon>Eukaryota</taxon>
        <taxon>Fungi</taxon>
        <taxon>Dikarya</taxon>
        <taxon>Basidiomycota</taxon>
        <taxon>Agaricomycotina</taxon>
        <taxon>Agaricomycetes</taxon>
        <taxon>Agaricomycetidae</taxon>
        <taxon>Agaricales</taxon>
        <taxon>Marasmiineae</taxon>
        <taxon>Mycenaceae</taxon>
        <taxon>Favolaschia</taxon>
    </lineage>
</organism>
<gene>
    <name evidence="2" type="ORF">R3P38DRAFT_3596463</name>
</gene>
<proteinExistence type="predicted"/>
<dbReference type="Proteomes" id="UP001362999">
    <property type="component" value="Unassembled WGS sequence"/>
</dbReference>
<dbReference type="AlphaFoldDB" id="A0AAW0AFI9"/>
<reference evidence="2 3" key="1">
    <citation type="journal article" date="2024" name="J Genomics">
        <title>Draft genome sequencing and assembly of Favolaschia claudopus CIRM-BRFM 2984 isolated from oak limbs.</title>
        <authorList>
            <person name="Navarro D."/>
            <person name="Drula E."/>
            <person name="Chaduli D."/>
            <person name="Cazenave R."/>
            <person name="Ahrendt S."/>
            <person name="Wang J."/>
            <person name="Lipzen A."/>
            <person name="Daum C."/>
            <person name="Barry K."/>
            <person name="Grigoriev I.V."/>
            <person name="Favel A."/>
            <person name="Rosso M.N."/>
            <person name="Martin F."/>
        </authorList>
    </citation>
    <scope>NUCLEOTIDE SEQUENCE [LARGE SCALE GENOMIC DNA]</scope>
    <source>
        <strain evidence="2 3">CIRM-BRFM 2984</strain>
    </source>
</reference>
<keyword evidence="3" id="KW-1185">Reference proteome</keyword>
<evidence type="ECO:0000313" key="2">
    <source>
        <dbReference type="EMBL" id="KAK7007566.1"/>
    </source>
</evidence>
<accession>A0AAW0AFI9</accession>